<proteinExistence type="predicted"/>
<dbReference type="GO" id="GO:0005768">
    <property type="term" value="C:endosome"/>
    <property type="evidence" value="ECO:0007669"/>
    <property type="project" value="TreeGrafter"/>
</dbReference>
<evidence type="ECO:0000259" key="2">
    <source>
        <dbReference type="Pfam" id="PF14744"/>
    </source>
</evidence>
<dbReference type="PANTHER" id="PTHR31409">
    <property type="entry name" value="WASH COMPLEX SUBUNIT 4"/>
    <property type="match status" value="1"/>
</dbReference>
<evidence type="ECO:0000256" key="1">
    <source>
        <dbReference type="SAM" id="MobiDB-lite"/>
    </source>
</evidence>
<dbReference type="AlphaFoldDB" id="A0A7S3Z024"/>
<dbReference type="GO" id="GO:0071203">
    <property type="term" value="C:WASH complex"/>
    <property type="evidence" value="ECO:0007669"/>
    <property type="project" value="InterPro"/>
</dbReference>
<evidence type="ECO:0000313" key="4">
    <source>
        <dbReference type="EMBL" id="CAE0667451.1"/>
    </source>
</evidence>
<name>A0A7S3Z024_9EUKA</name>
<dbReference type="GO" id="GO:0016197">
    <property type="term" value="P:endosomal transport"/>
    <property type="evidence" value="ECO:0007669"/>
    <property type="project" value="TreeGrafter"/>
</dbReference>
<dbReference type="Pfam" id="PF14745">
    <property type="entry name" value="WASH-4_N"/>
    <property type="match status" value="1"/>
</dbReference>
<organism evidence="4">
    <name type="scientific">Lotharella globosa</name>
    <dbReference type="NCBI Taxonomy" id="91324"/>
    <lineage>
        <taxon>Eukaryota</taxon>
        <taxon>Sar</taxon>
        <taxon>Rhizaria</taxon>
        <taxon>Cercozoa</taxon>
        <taxon>Chlorarachniophyceae</taxon>
        <taxon>Lotharella</taxon>
    </lineage>
</organism>
<sequence>MAERKGNGSSMDEFFNGVNLPDAPVTDLTNRLKAFVLDHEAALGEMYKVLGEEVGESWDAEHDPIGIDVTPVDQEGVVSTVWHHKDNPQFNKILSVFAHLCEEMRQLVDVAESRFYGALAMFGHRTDEDEEGDEKRSPGAPQPMDPEQEMGEFLPFFQDLVNYITRAQKVIQNVVCQLACLYHSRQKLYITTFKHVRLLPLFERLGALCRALVTLDAIIADNPAISEGWHQYKRMIKYVRSDPKGYGVEEGTLRVFEGLLVRLDRKVLSAHIFETALSQEFGLPGAVSNESLVAGNKVLYEEFTEALRRLTKKLGSGLGADVETYPRTSVVELFALYALYRRIFAATSKPEKRMFKALWEMQLKLPVVLLHGRAMWFPSKFLEDHAPLKTSGLNPSASQVTKKRKDFLRKLDEDFNKKTEELYRHVTLWMVKMEARQTLASGGGRGVDALLAARGKLVINGLLLANQIRNLLTTSIALHLALQVPILPKNVRSLAVLAELLKAVQATYHRASRMIADNISHLIGQTLFSLKRLLAPVRQQLVKASSKGLTPSKVDALSALKLVTTCLDGTPTDSRRNIVELSLCVAQLKKTMRSSSYDDVAYHLWKLDLLSSFQRRLVEACNCDCLYWIADVIPVFFSDIFKNPDQVTRVPYLLAALRDCRNLLLAYDPTPPSKAQGMAVGRNPTELGKAFLQGFKHEVLGHFEKEIISPLCREVENDLRLHIHSVVLQQSSLRKVKFKDLRKFFEMRPLKFFDIMVDVKERVTHYLDTTFYNLTTVTLHDWRIYAEMRNLAYEEYGLKMAEVHLPGSSHYSEGLDILEIMRNIHIFVARYNYNMNTQMFVEMATDQKHLNTISIQHIADSIRTHGTGIMNTTINFTYQFLGRKLMLFSEFLFDDHIKSRLMKDIRWFKDNNDQLKNKYPFVRAEKFHRAIRKLGVIELH</sequence>
<dbReference type="Pfam" id="PF14744">
    <property type="entry name" value="WASH-7_mid"/>
    <property type="match status" value="1"/>
</dbReference>
<feature type="domain" description="WASH complex subunit 4 N-terminal" evidence="3">
    <location>
        <begin position="34"/>
        <end position="623"/>
    </location>
</feature>
<feature type="domain" description="WASH complex subunit 7 central" evidence="2">
    <location>
        <begin position="625"/>
        <end position="936"/>
    </location>
</feature>
<dbReference type="InterPro" id="IPR028191">
    <property type="entry name" value="WASH-4_N"/>
</dbReference>
<dbReference type="InterPro" id="IPR027307">
    <property type="entry name" value="WASH7"/>
</dbReference>
<dbReference type="PANTHER" id="PTHR31409:SF0">
    <property type="entry name" value="WASH COMPLEX SUBUNIT 4"/>
    <property type="match status" value="1"/>
</dbReference>
<accession>A0A7S3Z024</accession>
<dbReference type="EMBL" id="HBIV01026614">
    <property type="protein sequence ID" value="CAE0667451.1"/>
    <property type="molecule type" value="Transcribed_RNA"/>
</dbReference>
<dbReference type="InterPro" id="IPR028282">
    <property type="entry name" value="WASH-7_central"/>
</dbReference>
<evidence type="ECO:0008006" key="5">
    <source>
        <dbReference type="Google" id="ProtNLM"/>
    </source>
</evidence>
<feature type="region of interest" description="Disordered" evidence="1">
    <location>
        <begin position="126"/>
        <end position="145"/>
    </location>
</feature>
<reference evidence="4" key="1">
    <citation type="submission" date="2021-01" db="EMBL/GenBank/DDBJ databases">
        <authorList>
            <person name="Corre E."/>
            <person name="Pelletier E."/>
            <person name="Niang G."/>
            <person name="Scheremetjew M."/>
            <person name="Finn R."/>
            <person name="Kale V."/>
            <person name="Holt S."/>
            <person name="Cochrane G."/>
            <person name="Meng A."/>
            <person name="Brown T."/>
            <person name="Cohen L."/>
        </authorList>
    </citation>
    <scope>NUCLEOTIDE SEQUENCE</scope>
    <source>
        <strain evidence="4">CCCM811</strain>
    </source>
</reference>
<dbReference type="GO" id="GO:0007032">
    <property type="term" value="P:endosome organization"/>
    <property type="evidence" value="ECO:0007669"/>
    <property type="project" value="TreeGrafter"/>
</dbReference>
<gene>
    <name evidence="4" type="ORF">LGLO00237_LOCUS19073</name>
</gene>
<evidence type="ECO:0000259" key="3">
    <source>
        <dbReference type="Pfam" id="PF14745"/>
    </source>
</evidence>
<protein>
    <recommendedName>
        <fullName evidence="5">WASH complex subunit 4</fullName>
    </recommendedName>
</protein>